<keyword evidence="4 5" id="KW-0732">Signal</keyword>
<dbReference type="Proteomes" id="UP000266258">
    <property type="component" value="Unassembled WGS sequence"/>
</dbReference>
<dbReference type="Pfam" id="PF00496">
    <property type="entry name" value="SBP_bac_5"/>
    <property type="match status" value="1"/>
</dbReference>
<comment type="similarity">
    <text evidence="2">Belongs to the bacterial solute-binding protein 5 family.</text>
</comment>
<accession>A0A3A1YAL8</accession>
<evidence type="ECO:0000256" key="2">
    <source>
        <dbReference type="ARBA" id="ARBA00005695"/>
    </source>
</evidence>
<evidence type="ECO:0000256" key="3">
    <source>
        <dbReference type="ARBA" id="ARBA00022448"/>
    </source>
</evidence>
<evidence type="ECO:0000313" key="8">
    <source>
        <dbReference type="Proteomes" id="UP000266258"/>
    </source>
</evidence>
<dbReference type="SUPFAM" id="SSF53850">
    <property type="entry name" value="Periplasmic binding protein-like II"/>
    <property type="match status" value="1"/>
</dbReference>
<feature type="chain" id="PRO_5017356158" description="Solute-binding protein family 5 domain-containing protein" evidence="5">
    <location>
        <begin position="25"/>
        <end position="537"/>
    </location>
</feature>
<dbReference type="InterPro" id="IPR039424">
    <property type="entry name" value="SBP_5"/>
</dbReference>
<dbReference type="Gene3D" id="3.90.76.10">
    <property type="entry name" value="Dipeptide-binding Protein, Domain 1"/>
    <property type="match status" value="1"/>
</dbReference>
<dbReference type="InterPro" id="IPR000914">
    <property type="entry name" value="SBP_5_dom"/>
</dbReference>
<dbReference type="AlphaFoldDB" id="A0A3A1YAL8"/>
<comment type="subcellular location">
    <subcellularLocation>
        <location evidence="1">Cell envelope</location>
    </subcellularLocation>
</comment>
<evidence type="ECO:0000313" key="7">
    <source>
        <dbReference type="EMBL" id="RIY33167.1"/>
    </source>
</evidence>
<proteinExistence type="inferred from homology"/>
<organism evidence="7 8">
    <name type="scientific">Psittacicella melopsittaci</name>
    <dbReference type="NCBI Taxonomy" id="2028576"/>
    <lineage>
        <taxon>Bacteria</taxon>
        <taxon>Pseudomonadati</taxon>
        <taxon>Pseudomonadota</taxon>
        <taxon>Gammaproteobacteria</taxon>
        <taxon>Pasteurellales</taxon>
        <taxon>Psittacicellaceae</taxon>
        <taxon>Psittacicella</taxon>
    </lineage>
</organism>
<dbReference type="FunFam" id="3.90.76.10:FF:000001">
    <property type="entry name" value="Oligopeptide ABC transporter substrate-binding protein"/>
    <property type="match status" value="1"/>
</dbReference>
<sequence length="537" mass="60745">MLKIKMPLLALVLGTSLVALNAQAAVPAGTKLASDQTLKLAFPSSPDTLDPNLLKFGPDFRTLRPVFDTLTRLNNEGKYVPVAAERWEQSDDGLTWTFYLRKDATWQDGKPVTAADFVYSWQRLTDPKTAAPYGDYLVQANLVNAKEIFAGTKPASELGVKALDDYTLQVQLTAPVPWLYQMVSAVMTAPVRADLIARYGERWTNPANIVGNGPYKISQYRVNDRMIYSKWDGYWGAKDVTLTQVTHEYIKDPVTSYYRYLSGEFLVGEIPSQFRDTVEKERPKEVYQIPAGRTAYFSFNLERIPDPNVRLALSLLTDRNLLTKQVIRNYTPTSVFGSPYLSDLQDVKQQAWFSNSQTQNNARANELLKAAGYTAQNPLRLTLTQNASPENDKIYVALADLWRRATNGAVILRQEAVESTAYFDKYNRTDYDLIIASYGMDYTQASTLYNIFLSDSPINNKKWLSPEYDRLVLTANTTLDDKERAKLYAQANKVLVDGLQAAPVWYMETLLLKKPELGGYYTGLGVNYYRDMYITAK</sequence>
<keyword evidence="8" id="KW-1185">Reference proteome</keyword>
<dbReference type="GO" id="GO:1904680">
    <property type="term" value="F:peptide transmembrane transporter activity"/>
    <property type="evidence" value="ECO:0007669"/>
    <property type="project" value="TreeGrafter"/>
</dbReference>
<dbReference type="OrthoDB" id="9801912at2"/>
<evidence type="ECO:0000256" key="4">
    <source>
        <dbReference type="ARBA" id="ARBA00022729"/>
    </source>
</evidence>
<dbReference type="Gene3D" id="3.10.105.10">
    <property type="entry name" value="Dipeptide-binding Protein, Domain 3"/>
    <property type="match status" value="1"/>
</dbReference>
<reference evidence="7 8" key="1">
    <citation type="submission" date="2017-08" db="EMBL/GenBank/DDBJ databases">
        <title>Reclassification of Bisgaard taxon 37 and 44.</title>
        <authorList>
            <person name="Christensen H."/>
        </authorList>
    </citation>
    <scope>NUCLEOTIDE SEQUENCE [LARGE SCALE GENOMIC DNA]</scope>
    <source>
        <strain evidence="7 8">B96_4</strain>
    </source>
</reference>
<keyword evidence="3" id="KW-0813">Transport</keyword>
<evidence type="ECO:0000256" key="1">
    <source>
        <dbReference type="ARBA" id="ARBA00004196"/>
    </source>
</evidence>
<feature type="signal peptide" evidence="5">
    <location>
        <begin position="1"/>
        <end position="24"/>
    </location>
</feature>
<gene>
    <name evidence="7" type="ORF">CJP74_02615</name>
</gene>
<evidence type="ECO:0000256" key="5">
    <source>
        <dbReference type="SAM" id="SignalP"/>
    </source>
</evidence>
<protein>
    <recommendedName>
        <fullName evidence="6">Solute-binding protein family 5 domain-containing protein</fullName>
    </recommendedName>
</protein>
<evidence type="ECO:0000259" key="6">
    <source>
        <dbReference type="Pfam" id="PF00496"/>
    </source>
</evidence>
<dbReference type="InterPro" id="IPR030678">
    <property type="entry name" value="Peptide/Ni-bd"/>
</dbReference>
<feature type="domain" description="Solute-binding protein family 5" evidence="6">
    <location>
        <begin position="78"/>
        <end position="459"/>
    </location>
</feature>
<dbReference type="CDD" id="cd08504">
    <property type="entry name" value="PBP2_OppA"/>
    <property type="match status" value="1"/>
</dbReference>
<dbReference type="GO" id="GO:0043190">
    <property type="term" value="C:ATP-binding cassette (ABC) transporter complex"/>
    <property type="evidence" value="ECO:0007669"/>
    <property type="project" value="InterPro"/>
</dbReference>
<dbReference type="PANTHER" id="PTHR30290">
    <property type="entry name" value="PERIPLASMIC BINDING COMPONENT OF ABC TRANSPORTER"/>
    <property type="match status" value="1"/>
</dbReference>
<dbReference type="PANTHER" id="PTHR30290:SF10">
    <property type="entry name" value="PERIPLASMIC OLIGOPEPTIDE-BINDING PROTEIN-RELATED"/>
    <property type="match status" value="1"/>
</dbReference>
<comment type="caution">
    <text evidence="7">The sequence shown here is derived from an EMBL/GenBank/DDBJ whole genome shotgun (WGS) entry which is preliminary data.</text>
</comment>
<dbReference type="GO" id="GO:0015833">
    <property type="term" value="P:peptide transport"/>
    <property type="evidence" value="ECO:0007669"/>
    <property type="project" value="TreeGrafter"/>
</dbReference>
<dbReference type="EMBL" id="NRJH01000020">
    <property type="protein sequence ID" value="RIY33167.1"/>
    <property type="molecule type" value="Genomic_DNA"/>
</dbReference>
<dbReference type="GO" id="GO:0030288">
    <property type="term" value="C:outer membrane-bounded periplasmic space"/>
    <property type="evidence" value="ECO:0007669"/>
    <property type="project" value="TreeGrafter"/>
</dbReference>
<name>A0A3A1YAL8_9GAMM</name>
<dbReference type="RefSeq" id="WP_119496727.1">
    <property type="nucleotide sequence ID" value="NZ_NRJH01000020.1"/>
</dbReference>
<dbReference type="Gene3D" id="3.40.190.10">
    <property type="entry name" value="Periplasmic binding protein-like II"/>
    <property type="match status" value="1"/>
</dbReference>
<dbReference type="PIRSF" id="PIRSF002741">
    <property type="entry name" value="MppA"/>
    <property type="match status" value="1"/>
</dbReference>